<gene>
    <name evidence="2" type="ORF">Q7C36_020357</name>
</gene>
<dbReference type="EMBL" id="JAVHJS010000021">
    <property type="protein sequence ID" value="KAK2823757.1"/>
    <property type="molecule type" value="Genomic_DNA"/>
</dbReference>
<feature type="compositionally biased region" description="Polar residues" evidence="1">
    <location>
        <begin position="57"/>
        <end position="68"/>
    </location>
</feature>
<comment type="caution">
    <text evidence="2">The sequence shown here is derived from an EMBL/GenBank/DDBJ whole genome shotgun (WGS) entry which is preliminary data.</text>
</comment>
<sequence length="90" mass="10205">MRLASRIIRMARVFPSLQTGAVARSSHRRFRGAIRAPPQNEHVEDIRKGFPPPRDCFSSSPAARSEQPQMQMRLRELCQAESECPLLANC</sequence>
<organism evidence="2 3">
    <name type="scientific">Tachysurus vachellii</name>
    <name type="common">Darkbarbel catfish</name>
    <name type="synonym">Pelteobagrus vachellii</name>
    <dbReference type="NCBI Taxonomy" id="175792"/>
    <lineage>
        <taxon>Eukaryota</taxon>
        <taxon>Metazoa</taxon>
        <taxon>Chordata</taxon>
        <taxon>Craniata</taxon>
        <taxon>Vertebrata</taxon>
        <taxon>Euteleostomi</taxon>
        <taxon>Actinopterygii</taxon>
        <taxon>Neopterygii</taxon>
        <taxon>Teleostei</taxon>
        <taxon>Ostariophysi</taxon>
        <taxon>Siluriformes</taxon>
        <taxon>Bagridae</taxon>
        <taxon>Tachysurus</taxon>
    </lineage>
</organism>
<feature type="region of interest" description="Disordered" evidence="1">
    <location>
        <begin position="43"/>
        <end position="68"/>
    </location>
</feature>
<reference evidence="2" key="1">
    <citation type="submission" date="2023-08" db="EMBL/GenBank/DDBJ databases">
        <title>Pelteobagrus vachellii genome.</title>
        <authorList>
            <person name="Liu H."/>
        </authorList>
    </citation>
    <scope>NUCLEOTIDE SEQUENCE</scope>
    <source>
        <strain evidence="2">PRFRI_2022a</strain>
        <tissue evidence="2">Muscle</tissue>
    </source>
</reference>
<dbReference type="Proteomes" id="UP001187315">
    <property type="component" value="Unassembled WGS sequence"/>
</dbReference>
<accession>A0AA88RZH9</accession>
<protein>
    <submittedName>
        <fullName evidence="2">Uncharacterized protein</fullName>
    </submittedName>
</protein>
<evidence type="ECO:0000256" key="1">
    <source>
        <dbReference type="SAM" id="MobiDB-lite"/>
    </source>
</evidence>
<proteinExistence type="predicted"/>
<name>A0AA88RZH9_TACVA</name>
<dbReference type="AlphaFoldDB" id="A0AA88RZH9"/>
<evidence type="ECO:0000313" key="2">
    <source>
        <dbReference type="EMBL" id="KAK2823757.1"/>
    </source>
</evidence>
<evidence type="ECO:0000313" key="3">
    <source>
        <dbReference type="Proteomes" id="UP001187315"/>
    </source>
</evidence>
<keyword evidence="3" id="KW-1185">Reference proteome</keyword>